<dbReference type="AlphaFoldDB" id="A0A840RR57"/>
<dbReference type="PANTHER" id="PTHR30509">
    <property type="entry name" value="P-HYDROXYBENZOIC ACID EFFLUX PUMP SUBUNIT-RELATED"/>
    <property type="match status" value="1"/>
</dbReference>
<dbReference type="InterPro" id="IPR032692">
    <property type="entry name" value="YccS_N"/>
</dbReference>
<dbReference type="RefSeq" id="WP_168054920.1">
    <property type="nucleotide sequence ID" value="NZ_JAAOZT010000006.1"/>
</dbReference>
<accession>A0A840RR57</accession>
<feature type="domain" description="Integral membrane bound transporter" evidence="9">
    <location>
        <begin position="406"/>
        <end position="526"/>
    </location>
</feature>
<evidence type="ECO:0000259" key="8">
    <source>
        <dbReference type="Pfam" id="PF12805"/>
    </source>
</evidence>
<evidence type="ECO:0000256" key="2">
    <source>
        <dbReference type="ARBA" id="ARBA00022475"/>
    </source>
</evidence>
<evidence type="ECO:0000256" key="1">
    <source>
        <dbReference type="ARBA" id="ARBA00004651"/>
    </source>
</evidence>
<feature type="transmembrane region" description="Helical" evidence="7">
    <location>
        <begin position="116"/>
        <end position="138"/>
    </location>
</feature>
<keyword evidence="4 7" id="KW-1133">Transmembrane helix</keyword>
<evidence type="ECO:0000313" key="10">
    <source>
        <dbReference type="EMBL" id="MBB5199466.1"/>
    </source>
</evidence>
<keyword evidence="11" id="KW-1185">Reference proteome</keyword>
<dbReference type="Proteomes" id="UP000571084">
    <property type="component" value="Unassembled WGS sequence"/>
</dbReference>
<feature type="transmembrane region" description="Helical" evidence="7">
    <location>
        <begin position="65"/>
        <end position="84"/>
    </location>
</feature>
<keyword evidence="3 7" id="KW-0812">Transmembrane</keyword>
<evidence type="ECO:0000313" key="11">
    <source>
        <dbReference type="Proteomes" id="UP000571084"/>
    </source>
</evidence>
<dbReference type="GO" id="GO:0005886">
    <property type="term" value="C:plasma membrane"/>
    <property type="evidence" value="ECO:0007669"/>
    <property type="project" value="UniProtKB-SubCell"/>
</dbReference>
<comment type="subcellular location">
    <subcellularLocation>
        <location evidence="1">Cell membrane</location>
        <topology evidence="1">Multi-pass membrane protein</topology>
    </subcellularLocation>
</comment>
<feature type="transmembrane region" description="Helical" evidence="7">
    <location>
        <begin position="90"/>
        <end position="109"/>
    </location>
</feature>
<protein>
    <submittedName>
        <fullName evidence="10">Putative membrane protein YccC</fullName>
    </submittedName>
</protein>
<evidence type="ECO:0000256" key="4">
    <source>
        <dbReference type="ARBA" id="ARBA00022989"/>
    </source>
</evidence>
<feature type="transmembrane region" description="Helical" evidence="7">
    <location>
        <begin position="466"/>
        <end position="485"/>
    </location>
</feature>
<evidence type="ECO:0000259" key="9">
    <source>
        <dbReference type="Pfam" id="PF13515"/>
    </source>
</evidence>
<proteinExistence type="inferred from homology"/>
<dbReference type="InterPro" id="IPR049453">
    <property type="entry name" value="Memb_transporter_dom"/>
</dbReference>
<dbReference type="PANTHER" id="PTHR30509:SF8">
    <property type="entry name" value="INNER MEMBRANE PROTEIN YCCS"/>
    <property type="match status" value="1"/>
</dbReference>
<dbReference type="Pfam" id="PF12805">
    <property type="entry name" value="FUSC-like"/>
    <property type="match status" value="1"/>
</dbReference>
<comment type="similarity">
    <text evidence="6">Belongs to the YccS/YhfK family.</text>
</comment>
<feature type="transmembrane region" description="Helical" evidence="7">
    <location>
        <begin position="443"/>
        <end position="460"/>
    </location>
</feature>
<feature type="transmembrane region" description="Helical" evidence="7">
    <location>
        <begin position="144"/>
        <end position="162"/>
    </location>
</feature>
<gene>
    <name evidence="10" type="ORF">HNR39_001293</name>
</gene>
<feature type="domain" description="Integral membrane protein YccS N-terminal" evidence="8">
    <location>
        <begin position="68"/>
        <end position="316"/>
    </location>
</feature>
<dbReference type="Pfam" id="PF13515">
    <property type="entry name" value="FUSC_2"/>
    <property type="match status" value="1"/>
</dbReference>
<sequence>MHYALDLRTFIFSHYFYTGLRIATGVVGLTLLVLPFTDLPTAMTVCIGALSTSLMDLPSTLRHKFNEMLSSVLLCTIVTLVISLCAPLQWLLSIMLVLVTFLASMMVVYGKKAMPLQFAALFAMTLSMGNTVSIGGAFLHTGVFFGGGMVYLGYSMVVSWFLRQRIKQQILAEALFELARYLDIKADFYDMHVELDNQFNRLVRQQIVLADKQQASRDLILRGKKSQQNAILVQVHFGMFDLYEHILSTHTDYIEVRNNFADAEILTYFRDLINKAAKDIETIAYAVTRKRASFPTISYKAEFRAVEVELQQLQQDSLAGKIPEVAMDLIRVTYNKICDTIDMIGELHRATQGTQGELPDMLGADMTPFLTQQKYQLGVLIANLRWQSPVFRFALRVAMAITVGLLVAEHLPYTSHGYWIVLTIAIILKPSFSQTKQRRSDRLLGTLIGCVATALILHFVHEPVALLGFMFIATVAAPAFIYVKYRYTAIAASMQILLQINLVIPSSGHVIGERLFDTIIGAVIATAFSFVLPSWEYRTLPQLVRRVLTSNKGYLTAANNMLQAKTKDDFIYRVSRKRFLDSIADLVSTLVRMLDEPASKHRAVEELNQFIVQNYLVMAHIAAMRLLLKRNQDDLPRPEVNALLELATSHVCLSLSIAEQVLTPKSMPASRADETVAEAVNITAETTLWKGWWPLQRRVELLYQDADKISLRSADIGRILGRG</sequence>
<organism evidence="10 11">
    <name type="scientific">Glaciimonas immobilis</name>
    <dbReference type="NCBI Taxonomy" id="728004"/>
    <lineage>
        <taxon>Bacteria</taxon>
        <taxon>Pseudomonadati</taxon>
        <taxon>Pseudomonadota</taxon>
        <taxon>Betaproteobacteria</taxon>
        <taxon>Burkholderiales</taxon>
        <taxon>Oxalobacteraceae</taxon>
        <taxon>Glaciimonas</taxon>
    </lineage>
</organism>
<evidence type="ECO:0000256" key="7">
    <source>
        <dbReference type="SAM" id="Phobius"/>
    </source>
</evidence>
<name>A0A840RR57_9BURK</name>
<keyword evidence="5 7" id="KW-0472">Membrane</keyword>
<dbReference type="EMBL" id="JACHHQ010000002">
    <property type="protein sequence ID" value="MBB5199466.1"/>
    <property type="molecule type" value="Genomic_DNA"/>
</dbReference>
<evidence type="ECO:0000256" key="6">
    <source>
        <dbReference type="ARBA" id="ARBA00043993"/>
    </source>
</evidence>
<reference evidence="10 11" key="1">
    <citation type="submission" date="2020-08" db="EMBL/GenBank/DDBJ databases">
        <title>Genomic Encyclopedia of Type Strains, Phase IV (KMG-IV): sequencing the most valuable type-strain genomes for metagenomic binning, comparative biology and taxonomic classification.</title>
        <authorList>
            <person name="Goeker M."/>
        </authorList>
    </citation>
    <scope>NUCLEOTIDE SEQUENCE [LARGE SCALE GENOMIC DNA]</scope>
    <source>
        <strain evidence="10 11">DSM 23240</strain>
    </source>
</reference>
<feature type="transmembrane region" description="Helical" evidence="7">
    <location>
        <begin position="12"/>
        <end position="33"/>
    </location>
</feature>
<keyword evidence="2" id="KW-1003">Cell membrane</keyword>
<evidence type="ECO:0000256" key="5">
    <source>
        <dbReference type="ARBA" id="ARBA00023136"/>
    </source>
</evidence>
<evidence type="ECO:0000256" key="3">
    <source>
        <dbReference type="ARBA" id="ARBA00022692"/>
    </source>
</evidence>
<comment type="caution">
    <text evidence="10">The sequence shown here is derived from an EMBL/GenBank/DDBJ whole genome shotgun (WGS) entry which is preliminary data.</text>
</comment>